<sequence>MAEIRIRNFRNHLPLTRPLPRTVDRITAFSWAPDPSRPLTFVPGYPHTHEYLLTPIKCLNNPETKSRTVFTAYWSRRNIPRHVELGLSPCQPFEDKSPGIVVVKFATEKQMNKLKTEAFFYERLRSTRCTPMYYGLYQGTVEGSGEVFACLVMEYVDGPKFTKEKKENEVLNHARLIHHKGVMHGDLIDQTNILRDREGNLRFIDFAQAWEHQCTPWMQPLCNELAHLAKPMFGLVQKGSYLYGKACVNWEIYLREEWEKQLPLEERERLHRERNKYSSPTPDSVEYYCRM</sequence>
<name>A0ABR1JRV0_9AGAR</name>
<gene>
    <name evidence="1" type="ORF">VKT23_005508</name>
</gene>
<dbReference type="SUPFAM" id="SSF56112">
    <property type="entry name" value="Protein kinase-like (PK-like)"/>
    <property type="match status" value="1"/>
</dbReference>
<comment type="caution">
    <text evidence="1">The sequence shown here is derived from an EMBL/GenBank/DDBJ whole genome shotgun (WGS) entry which is preliminary data.</text>
</comment>
<dbReference type="Proteomes" id="UP001498398">
    <property type="component" value="Unassembled WGS sequence"/>
</dbReference>
<organism evidence="1 2">
    <name type="scientific">Marasmiellus scandens</name>
    <dbReference type="NCBI Taxonomy" id="2682957"/>
    <lineage>
        <taxon>Eukaryota</taxon>
        <taxon>Fungi</taxon>
        <taxon>Dikarya</taxon>
        <taxon>Basidiomycota</taxon>
        <taxon>Agaricomycotina</taxon>
        <taxon>Agaricomycetes</taxon>
        <taxon>Agaricomycetidae</taxon>
        <taxon>Agaricales</taxon>
        <taxon>Marasmiineae</taxon>
        <taxon>Omphalotaceae</taxon>
        <taxon>Marasmiellus</taxon>
    </lineage>
</organism>
<evidence type="ECO:0000313" key="1">
    <source>
        <dbReference type="EMBL" id="KAK7465534.1"/>
    </source>
</evidence>
<accession>A0ABR1JRV0</accession>
<reference evidence="1 2" key="1">
    <citation type="submission" date="2024-01" db="EMBL/GenBank/DDBJ databases">
        <title>A draft genome for the cacao thread blight pathogen Marasmiellus scandens.</title>
        <authorList>
            <person name="Baruah I.K."/>
            <person name="Leung J."/>
            <person name="Bukari Y."/>
            <person name="Amoako-Attah I."/>
            <person name="Meinhardt L.W."/>
            <person name="Bailey B.A."/>
            <person name="Cohen S.P."/>
        </authorList>
    </citation>
    <scope>NUCLEOTIDE SEQUENCE [LARGE SCALE GENOMIC DNA]</scope>
    <source>
        <strain evidence="1 2">GH-19</strain>
    </source>
</reference>
<dbReference type="Gene3D" id="1.10.510.10">
    <property type="entry name" value="Transferase(Phosphotransferase) domain 1"/>
    <property type="match status" value="1"/>
</dbReference>
<evidence type="ECO:0008006" key="3">
    <source>
        <dbReference type="Google" id="ProtNLM"/>
    </source>
</evidence>
<dbReference type="InterPro" id="IPR011009">
    <property type="entry name" value="Kinase-like_dom_sf"/>
</dbReference>
<dbReference type="EMBL" id="JBANRG010000006">
    <property type="protein sequence ID" value="KAK7465534.1"/>
    <property type="molecule type" value="Genomic_DNA"/>
</dbReference>
<protein>
    <recommendedName>
        <fullName evidence="3">Protein kinase domain-containing protein</fullName>
    </recommendedName>
</protein>
<keyword evidence="2" id="KW-1185">Reference proteome</keyword>
<proteinExistence type="predicted"/>
<evidence type="ECO:0000313" key="2">
    <source>
        <dbReference type="Proteomes" id="UP001498398"/>
    </source>
</evidence>